<feature type="domain" description="Ig-like" evidence="1">
    <location>
        <begin position="12"/>
        <end position="112"/>
    </location>
</feature>
<dbReference type="OMA" id="PRYVHAN"/>
<dbReference type="InterPro" id="IPR013783">
    <property type="entry name" value="Ig-like_fold"/>
</dbReference>
<dbReference type="SMART" id="SM00406">
    <property type="entry name" value="IGv"/>
    <property type="match status" value="1"/>
</dbReference>
<dbReference type="InterPro" id="IPR003599">
    <property type="entry name" value="Ig_sub"/>
</dbReference>
<dbReference type="InterPro" id="IPR050150">
    <property type="entry name" value="IgV_Light_Chain"/>
</dbReference>
<evidence type="ECO:0000313" key="3">
    <source>
        <dbReference type="Proteomes" id="UP000694545"/>
    </source>
</evidence>
<dbReference type="InterPro" id="IPR036179">
    <property type="entry name" value="Ig-like_dom_sf"/>
</dbReference>
<dbReference type="Ensembl" id="ENSVKKT00000018531.1">
    <property type="protein sequence ID" value="ENSVKKP00000018071.1"/>
    <property type="gene ID" value="ENSVKKG00000012340.1"/>
</dbReference>
<sequence length="112" mass="12183">MSINSIFLPLCPGCTAENLLTQPPPQSVSPGQTVQLPCTGSGGGSWNYFSWYRQPPGQRPQFVLYGSSRGEGIPDRFPESSSGSPNYLTITNVQAEDEAEYYCNNNYVSHSG</sequence>
<dbReference type="SUPFAM" id="SSF48726">
    <property type="entry name" value="Immunoglobulin"/>
    <property type="match status" value="1"/>
</dbReference>
<dbReference type="Pfam" id="PF07686">
    <property type="entry name" value="V-set"/>
    <property type="match status" value="1"/>
</dbReference>
<dbReference type="InterPro" id="IPR013106">
    <property type="entry name" value="Ig_V-set"/>
</dbReference>
<reference evidence="2" key="2">
    <citation type="submission" date="2025-09" db="UniProtKB">
        <authorList>
            <consortium name="Ensembl"/>
        </authorList>
    </citation>
    <scope>IDENTIFICATION</scope>
</reference>
<dbReference type="AlphaFoldDB" id="A0A8D2L7N0"/>
<organism evidence="2 3">
    <name type="scientific">Varanus komodoensis</name>
    <name type="common">Komodo dragon</name>
    <dbReference type="NCBI Taxonomy" id="61221"/>
    <lineage>
        <taxon>Eukaryota</taxon>
        <taxon>Metazoa</taxon>
        <taxon>Chordata</taxon>
        <taxon>Craniata</taxon>
        <taxon>Vertebrata</taxon>
        <taxon>Euteleostomi</taxon>
        <taxon>Lepidosauria</taxon>
        <taxon>Squamata</taxon>
        <taxon>Bifurcata</taxon>
        <taxon>Unidentata</taxon>
        <taxon>Episquamata</taxon>
        <taxon>Toxicofera</taxon>
        <taxon>Anguimorpha</taxon>
        <taxon>Paleoanguimorpha</taxon>
        <taxon>Varanoidea</taxon>
        <taxon>Varanidae</taxon>
        <taxon>Varanus</taxon>
    </lineage>
</organism>
<evidence type="ECO:0000259" key="1">
    <source>
        <dbReference type="PROSITE" id="PS50835"/>
    </source>
</evidence>
<proteinExistence type="predicted"/>
<dbReference type="SMART" id="SM00409">
    <property type="entry name" value="IG"/>
    <property type="match status" value="1"/>
</dbReference>
<dbReference type="Gene3D" id="2.60.40.10">
    <property type="entry name" value="Immunoglobulins"/>
    <property type="match status" value="1"/>
</dbReference>
<accession>A0A8D2L7N0</accession>
<keyword evidence="3" id="KW-1185">Reference proteome</keyword>
<dbReference type="PROSITE" id="PS50835">
    <property type="entry name" value="IG_LIKE"/>
    <property type="match status" value="1"/>
</dbReference>
<name>A0A8D2L7N0_VARKO</name>
<protein>
    <recommendedName>
        <fullName evidence="1">Ig-like domain-containing protein</fullName>
    </recommendedName>
</protein>
<evidence type="ECO:0000313" key="2">
    <source>
        <dbReference type="Ensembl" id="ENSVKKP00000018071.1"/>
    </source>
</evidence>
<reference evidence="2" key="1">
    <citation type="submission" date="2025-08" db="UniProtKB">
        <authorList>
            <consortium name="Ensembl"/>
        </authorList>
    </citation>
    <scope>IDENTIFICATION</scope>
</reference>
<dbReference type="InterPro" id="IPR007110">
    <property type="entry name" value="Ig-like_dom"/>
</dbReference>
<dbReference type="Proteomes" id="UP000694545">
    <property type="component" value="Unplaced"/>
</dbReference>
<dbReference type="PANTHER" id="PTHR23267">
    <property type="entry name" value="IMMUNOGLOBULIN LIGHT CHAIN"/>
    <property type="match status" value="1"/>
</dbReference>